<feature type="region of interest" description="Disordered" evidence="1">
    <location>
        <begin position="357"/>
        <end position="402"/>
    </location>
</feature>
<name>A0A2A9PP05_OPHUN</name>
<evidence type="ECO:0000313" key="3">
    <source>
        <dbReference type="Proteomes" id="UP000037136"/>
    </source>
</evidence>
<feature type="region of interest" description="Disordered" evidence="1">
    <location>
        <begin position="1"/>
        <end position="157"/>
    </location>
</feature>
<comment type="caution">
    <text evidence="2">The sequence shown here is derived from an EMBL/GenBank/DDBJ whole genome shotgun (WGS) entry which is preliminary data.</text>
</comment>
<dbReference type="AlphaFoldDB" id="A0A2A9PP05"/>
<dbReference type="EMBL" id="LAZP02000012">
    <property type="protein sequence ID" value="PFH62964.1"/>
    <property type="molecule type" value="Genomic_DNA"/>
</dbReference>
<sequence length="1031" mass="114831">MEDTRRVTRSKSRQLQAEGPPNPTLPDTSRTTRSQSRPSDSTKSRGKATSTSNTNAPSTRSPSLPTKPTRYRDPATGRFAKPPTTDPPSEETEALEGFRPTRTLRRSPPETQGSTFDDAPLSDSVRNVPRSQLLPEASTSPPPSSPHRTSKPPSIRAINAILDRISLAKAARHPVLASPARRLAASVPPQSLHRRALSTIADNPPIRTSSTTEPHHSRSPVADAITQEPPAQPVVRGATAINVQPIDRQPSLAGSTQYRQEPLIDISPLQEAVDLPPAPSIPAIPPVPSVVADNHTRWTEPPHHTHSSALLPQPNFSPLSTCLLEAAAAPSVQTGPAAIVSESAAADPAHYTLGSCTDQAGTVADPAPHSTKHSGTRHHRQRHRRGRRSSAKGATTVAAPLASQPLSQYIEISSRTTDSSIYDSMARNASTGRGRNGKAVMPPRGQDPGIGPAPRTPPEPRPKPPSLRNYSGSRPPTYHRRHLLKDAAWIQLAQEEFKHDGFHHLREVFSFSAGVKADFILMGAPRDEQRLLQAEVLREMHNNEGPLQNRDDFAMLIDRFESALPMDSPPSRRSDPSPSRRRSDMPDSPPKRARHAGSTLPNGDAPTSQDFKALLCMIQGLAEKIDRQSQQPVHQTTPRDTFQSQDARLDHPPALPANHASMPPWLRHLKPETFVLDTSKIPISAYIQQLDFLGDMYGRDNILCLIVPGLLSKPDTDGARWFGSLDRATQARLASDFELWRTLLSQRFRKDRGATMIEADQLVHRFDNEDELSLQAYIDRKIQLYNEVGNTDDDTVARRVLMGVDPALAKLVSLPSGRVTIEEVKHQLISRQYAAKRDWDDLHQQMSTLRSLVDKTRSTTDRRSPRRQGDIWRDDFRRDDTRRDTRRDDTRRDSRRDDARRAPQPVDASFKPQDDRRPWQRDNRRGDRRDGRRDDQRDDRRGDRQDREPRSDRVDKPQERRPLRPVTLNTDQARKVFGDTLRDGGTGTVKVYVTAWDDDSDGSDDLIDIKEENPDSPADRYSPATDPGSAK</sequence>
<feature type="compositionally biased region" description="Low complexity" evidence="1">
    <location>
        <begin position="26"/>
        <end position="41"/>
    </location>
</feature>
<keyword evidence="3" id="KW-1185">Reference proteome</keyword>
<feature type="compositionally biased region" description="Pro residues" evidence="1">
    <location>
        <begin position="454"/>
        <end position="465"/>
    </location>
</feature>
<protein>
    <recommendedName>
        <fullName evidence="4">Retrotransposon gag domain-containing protein</fullName>
    </recommendedName>
</protein>
<feature type="compositionally biased region" description="Basic and acidic residues" evidence="1">
    <location>
        <begin position="912"/>
        <end position="962"/>
    </location>
</feature>
<dbReference type="Proteomes" id="UP000037136">
    <property type="component" value="Unassembled WGS sequence"/>
</dbReference>
<feature type="region of interest" description="Disordered" evidence="1">
    <location>
        <begin position="996"/>
        <end position="1031"/>
    </location>
</feature>
<dbReference type="OrthoDB" id="5153691at2759"/>
<accession>A0A2A9PP05</accession>
<proteinExistence type="predicted"/>
<feature type="compositionally biased region" description="Low complexity" evidence="1">
    <location>
        <begin position="48"/>
        <end position="63"/>
    </location>
</feature>
<feature type="compositionally biased region" description="Basic and acidic residues" evidence="1">
    <location>
        <begin position="881"/>
        <end position="901"/>
    </location>
</feature>
<feature type="compositionally biased region" description="Basic residues" evidence="1">
    <location>
        <begin position="370"/>
        <end position="390"/>
    </location>
</feature>
<feature type="region of interest" description="Disordered" evidence="1">
    <location>
        <begin position="881"/>
        <end position="971"/>
    </location>
</feature>
<feature type="compositionally biased region" description="Polar residues" evidence="1">
    <location>
        <begin position="628"/>
        <end position="644"/>
    </location>
</feature>
<feature type="region of interest" description="Disordered" evidence="1">
    <location>
        <begin position="427"/>
        <end position="478"/>
    </location>
</feature>
<reference evidence="2 3" key="1">
    <citation type="journal article" date="2015" name="BMC Genomics">
        <title>Gene expression during zombie ant biting behavior reflects the complexity underlying fungal parasitic behavioral manipulation.</title>
        <authorList>
            <person name="de Bekker C."/>
            <person name="Ohm R.A."/>
            <person name="Loreto R.G."/>
            <person name="Sebastian A."/>
            <person name="Albert I."/>
            <person name="Merrow M."/>
            <person name="Brachmann A."/>
            <person name="Hughes D.P."/>
        </authorList>
    </citation>
    <scope>NUCLEOTIDE SEQUENCE [LARGE SCALE GENOMIC DNA]</scope>
    <source>
        <strain evidence="2 3">SC16a</strain>
    </source>
</reference>
<feature type="compositionally biased region" description="Acidic residues" evidence="1">
    <location>
        <begin position="996"/>
        <end position="1006"/>
    </location>
</feature>
<evidence type="ECO:0000256" key="1">
    <source>
        <dbReference type="SAM" id="MobiDB-lite"/>
    </source>
</evidence>
<evidence type="ECO:0000313" key="2">
    <source>
        <dbReference type="EMBL" id="PFH62964.1"/>
    </source>
</evidence>
<reference evidence="2 3" key="2">
    <citation type="journal article" date="2017" name="Sci. Rep.">
        <title>Ant-infecting Ophiocordyceps genomes reveal a high diversity of potential behavioral manipulation genes and a possible major role for enterotoxins.</title>
        <authorList>
            <person name="de Bekker C."/>
            <person name="Ohm R.A."/>
            <person name="Evans H.C."/>
            <person name="Brachmann A."/>
            <person name="Hughes D.P."/>
        </authorList>
    </citation>
    <scope>NUCLEOTIDE SEQUENCE [LARGE SCALE GENOMIC DNA]</scope>
    <source>
        <strain evidence="2 3">SC16a</strain>
    </source>
</reference>
<organism evidence="2 3">
    <name type="scientific">Ophiocordyceps unilateralis</name>
    <name type="common">Zombie-ant fungus</name>
    <name type="synonym">Torrubia unilateralis</name>
    <dbReference type="NCBI Taxonomy" id="268505"/>
    <lineage>
        <taxon>Eukaryota</taxon>
        <taxon>Fungi</taxon>
        <taxon>Dikarya</taxon>
        <taxon>Ascomycota</taxon>
        <taxon>Pezizomycotina</taxon>
        <taxon>Sordariomycetes</taxon>
        <taxon>Hypocreomycetidae</taxon>
        <taxon>Hypocreales</taxon>
        <taxon>Ophiocordycipitaceae</taxon>
        <taxon>Ophiocordyceps</taxon>
    </lineage>
</organism>
<feature type="region of interest" description="Disordered" evidence="1">
    <location>
        <begin position="195"/>
        <end position="230"/>
    </location>
</feature>
<feature type="region of interest" description="Disordered" evidence="1">
    <location>
        <begin position="625"/>
        <end position="644"/>
    </location>
</feature>
<evidence type="ECO:0008006" key="4">
    <source>
        <dbReference type="Google" id="ProtNLM"/>
    </source>
</evidence>
<feature type="region of interest" description="Disordered" evidence="1">
    <location>
        <begin position="561"/>
        <end position="606"/>
    </location>
</feature>
<gene>
    <name evidence="2" type="ORF">XA68_10715</name>
</gene>